<feature type="region of interest" description="Disordered" evidence="1">
    <location>
        <begin position="227"/>
        <end position="258"/>
    </location>
</feature>
<accession>A0A8H6T6Q9</accession>
<dbReference type="GO" id="GO:0004386">
    <property type="term" value="F:helicase activity"/>
    <property type="evidence" value="ECO:0007669"/>
    <property type="project" value="UniProtKB-KW"/>
</dbReference>
<protein>
    <submittedName>
        <fullName evidence="2">ATP-dependent DNA helicase</fullName>
    </submittedName>
</protein>
<reference evidence="2" key="1">
    <citation type="submission" date="2020-05" db="EMBL/GenBank/DDBJ databases">
        <title>Mycena genomes resolve the evolution of fungal bioluminescence.</title>
        <authorList>
            <person name="Tsai I.J."/>
        </authorList>
    </citation>
    <scope>NUCLEOTIDE SEQUENCE</scope>
    <source>
        <strain evidence="2">171206Taipei</strain>
    </source>
</reference>
<comment type="caution">
    <text evidence="2">The sequence shown here is derived from an EMBL/GenBank/DDBJ whole genome shotgun (WGS) entry which is preliminary data.</text>
</comment>
<gene>
    <name evidence="2" type="ORF">MIND_00207800</name>
</gene>
<keyword evidence="2" id="KW-0347">Helicase</keyword>
<dbReference type="AlphaFoldDB" id="A0A8H6T6Q9"/>
<dbReference type="GeneID" id="59341490"/>
<proteinExistence type="predicted"/>
<keyword evidence="2" id="KW-0547">Nucleotide-binding</keyword>
<keyword evidence="2" id="KW-0067">ATP-binding</keyword>
<dbReference type="EMBL" id="JACAZF010000002">
    <property type="protein sequence ID" value="KAF7311961.1"/>
    <property type="molecule type" value="Genomic_DNA"/>
</dbReference>
<evidence type="ECO:0000313" key="2">
    <source>
        <dbReference type="EMBL" id="KAF7311961.1"/>
    </source>
</evidence>
<feature type="compositionally biased region" description="Basic residues" evidence="1">
    <location>
        <begin position="118"/>
        <end position="128"/>
    </location>
</feature>
<feature type="region of interest" description="Disordered" evidence="1">
    <location>
        <begin position="100"/>
        <end position="128"/>
    </location>
</feature>
<evidence type="ECO:0000256" key="1">
    <source>
        <dbReference type="SAM" id="MobiDB-lite"/>
    </source>
</evidence>
<feature type="compositionally biased region" description="Acidic residues" evidence="1">
    <location>
        <begin position="101"/>
        <end position="113"/>
    </location>
</feature>
<keyword evidence="2" id="KW-0378">Hydrolase</keyword>
<dbReference type="OrthoDB" id="432234at2759"/>
<dbReference type="Proteomes" id="UP000636479">
    <property type="component" value="Unassembled WGS sequence"/>
</dbReference>
<name>A0A8H6T6Q9_9AGAR</name>
<dbReference type="RefSeq" id="XP_037224069.1">
    <property type="nucleotide sequence ID" value="XM_037358974.1"/>
</dbReference>
<organism evidence="2 3">
    <name type="scientific">Mycena indigotica</name>
    <dbReference type="NCBI Taxonomy" id="2126181"/>
    <lineage>
        <taxon>Eukaryota</taxon>
        <taxon>Fungi</taxon>
        <taxon>Dikarya</taxon>
        <taxon>Basidiomycota</taxon>
        <taxon>Agaricomycotina</taxon>
        <taxon>Agaricomycetes</taxon>
        <taxon>Agaricomycetidae</taxon>
        <taxon>Agaricales</taxon>
        <taxon>Marasmiineae</taxon>
        <taxon>Mycenaceae</taxon>
        <taxon>Mycena</taxon>
    </lineage>
</organism>
<evidence type="ECO:0000313" key="3">
    <source>
        <dbReference type="Proteomes" id="UP000636479"/>
    </source>
</evidence>
<keyword evidence="3" id="KW-1185">Reference proteome</keyword>
<sequence length="371" mass="43304">MNWGDRYISHQFVKIYWDEVTWAIRTAYPGIAMARMTAEDVHHEMTEGDEITEPPARVRYVDGKLEIKDQMKEYADRGTELDEMNLYDYFTLTYHTKDGIDNEEDDAPDDGDEDVHPQPKRRGRRRNRRVAYLERSERKGCRVFRGNNMETVLHFIGKWFPSRKDGNSAYYAAQVLALLKPWRTLRDLQSIWPTMEAALQSFLIGACDETHRIIENIEYFHQCSDSARARRDQESTQPGSGGYYRAEGDGSEGMSGANPEEEIAFTEEDVERARAARYAAREVVYGQRALLIARERGIFRELPTDTGERMGVAQATRRETEMFEQWGREVAAMTRQNRGQVERPLELNPDIGDFLERRCQLRKRWRRSCPH</sequence>